<dbReference type="GO" id="GO:0051537">
    <property type="term" value="F:2 iron, 2 sulfur cluster binding"/>
    <property type="evidence" value="ECO:0007669"/>
    <property type="project" value="TreeGrafter"/>
</dbReference>
<dbReference type="GO" id="GO:0016226">
    <property type="term" value="P:iron-sulfur cluster assembly"/>
    <property type="evidence" value="ECO:0007669"/>
    <property type="project" value="InterPro"/>
</dbReference>
<dbReference type="Pfam" id="PF01521">
    <property type="entry name" value="Fe-S_biosyn"/>
    <property type="match status" value="1"/>
</dbReference>
<dbReference type="PANTHER" id="PTHR10072:SF41">
    <property type="entry name" value="IRON-SULFUR CLUSTER ASSEMBLY 1 HOMOLOG, MITOCHONDRIAL"/>
    <property type="match status" value="1"/>
</dbReference>
<dbReference type="SUPFAM" id="SSF89360">
    <property type="entry name" value="HesB-like domain"/>
    <property type="match status" value="1"/>
</dbReference>
<dbReference type="OrthoDB" id="9801228at2"/>
<gene>
    <name evidence="3" type="ORF">D9V73_00580</name>
</gene>
<dbReference type="GO" id="GO:0005829">
    <property type="term" value="C:cytosol"/>
    <property type="evidence" value="ECO:0007669"/>
    <property type="project" value="TreeGrafter"/>
</dbReference>
<evidence type="ECO:0000313" key="3">
    <source>
        <dbReference type="EMBL" id="QCI23152.1"/>
    </source>
</evidence>
<evidence type="ECO:0000256" key="1">
    <source>
        <dbReference type="ARBA" id="ARBA00006718"/>
    </source>
</evidence>
<sequence>MNKNTELTLFLKATHNKNIKGIKISHQAERQMYKLIKKENKIGIRLGIKKIGCAGMKHYMELIETICHTDISFNSKKILILVDSKYISILDGIEIDFIKTGINYVFKFNNKKIKNLCGCGESFNI</sequence>
<dbReference type="InterPro" id="IPR050322">
    <property type="entry name" value="Fe-S_cluster_asmbl/transfer"/>
</dbReference>
<accession>A0A4D6Y0H3</accession>
<comment type="similarity">
    <text evidence="1">Belongs to the HesB/IscA family.</text>
</comment>
<evidence type="ECO:0000259" key="2">
    <source>
        <dbReference type="Pfam" id="PF01521"/>
    </source>
</evidence>
<dbReference type="NCBIfam" id="TIGR00049">
    <property type="entry name" value="iron-sulfur cluster assembly accessory protein"/>
    <property type="match status" value="1"/>
</dbReference>
<feature type="domain" description="Core" evidence="2">
    <location>
        <begin position="22"/>
        <end position="121"/>
    </location>
</feature>
<dbReference type="InterPro" id="IPR035903">
    <property type="entry name" value="HesB-like_dom_sf"/>
</dbReference>
<name>A0A4D6Y0H3_BUCMH</name>
<organism evidence="3 4">
    <name type="scientific">Buchnera aphidicola subsp. Melaphis rhois</name>
    <dbReference type="NCBI Taxonomy" id="118103"/>
    <lineage>
        <taxon>Bacteria</taxon>
        <taxon>Pseudomonadati</taxon>
        <taxon>Pseudomonadota</taxon>
        <taxon>Gammaproteobacteria</taxon>
        <taxon>Enterobacterales</taxon>
        <taxon>Erwiniaceae</taxon>
        <taxon>Buchnera</taxon>
    </lineage>
</organism>
<dbReference type="InterPro" id="IPR016092">
    <property type="entry name" value="ATAP"/>
</dbReference>
<dbReference type="EMBL" id="CP033004">
    <property type="protein sequence ID" value="QCI23152.1"/>
    <property type="molecule type" value="Genomic_DNA"/>
</dbReference>
<dbReference type="RefSeq" id="WP_158336335.1">
    <property type="nucleotide sequence ID" value="NZ_CP033004.1"/>
</dbReference>
<dbReference type="InterPro" id="IPR000361">
    <property type="entry name" value="ATAP_core_dom"/>
</dbReference>
<dbReference type="AlphaFoldDB" id="A0A4D6Y0H3"/>
<protein>
    <submittedName>
        <fullName evidence="3">Iron-sulfur cluster assembly accessory protein</fullName>
    </submittedName>
</protein>
<evidence type="ECO:0000313" key="4">
    <source>
        <dbReference type="Proteomes" id="UP000298566"/>
    </source>
</evidence>
<dbReference type="PANTHER" id="PTHR10072">
    <property type="entry name" value="IRON-SULFUR CLUSTER ASSEMBLY PROTEIN"/>
    <property type="match status" value="1"/>
</dbReference>
<proteinExistence type="inferred from homology"/>
<dbReference type="Proteomes" id="UP000298566">
    <property type="component" value="Chromosome"/>
</dbReference>
<reference evidence="3 4" key="1">
    <citation type="submission" date="2018-10" db="EMBL/GenBank/DDBJ databases">
        <title>Comparative functional genomics of the obligate endosymbiont Buchnera aphidicola.</title>
        <authorList>
            <person name="Chong R.A."/>
        </authorList>
    </citation>
    <scope>NUCLEOTIDE SEQUENCE [LARGE SCALE GENOMIC DNA]</scope>
    <source>
        <strain evidence="3 4">Mrh</strain>
    </source>
</reference>
<dbReference type="Gene3D" id="2.60.300.12">
    <property type="entry name" value="HesB-like domain"/>
    <property type="match status" value="1"/>
</dbReference>